<keyword evidence="4" id="KW-0238">DNA-binding</keyword>
<accession>A0ABX5YAD6</accession>
<feature type="domain" description="RNA polymerase sigma-70 region 2" evidence="7">
    <location>
        <begin position="32"/>
        <end position="90"/>
    </location>
</feature>
<keyword evidence="5" id="KW-0804">Transcription</keyword>
<dbReference type="Gene3D" id="1.10.1740.10">
    <property type="match status" value="1"/>
</dbReference>
<feature type="region of interest" description="Disordered" evidence="6">
    <location>
        <begin position="390"/>
        <end position="541"/>
    </location>
</feature>
<dbReference type="EMBL" id="CP042260">
    <property type="protein sequence ID" value="QDY66628.1"/>
    <property type="molecule type" value="Genomic_DNA"/>
</dbReference>
<evidence type="ECO:0000256" key="2">
    <source>
        <dbReference type="ARBA" id="ARBA00023015"/>
    </source>
</evidence>
<evidence type="ECO:0000256" key="6">
    <source>
        <dbReference type="SAM" id="MobiDB-lite"/>
    </source>
</evidence>
<evidence type="ECO:0000259" key="8">
    <source>
        <dbReference type="Pfam" id="PF08281"/>
    </source>
</evidence>
<evidence type="ECO:0000256" key="1">
    <source>
        <dbReference type="ARBA" id="ARBA00010641"/>
    </source>
</evidence>
<name>A0ABX5YAD6_9MICC</name>
<dbReference type="InterPro" id="IPR014284">
    <property type="entry name" value="RNA_pol_sigma-70_dom"/>
</dbReference>
<keyword evidence="2" id="KW-0805">Transcription regulation</keyword>
<dbReference type="Gene3D" id="1.10.10.1320">
    <property type="entry name" value="Anti-sigma factor, zinc-finger domain"/>
    <property type="match status" value="1"/>
</dbReference>
<dbReference type="InterPro" id="IPR013249">
    <property type="entry name" value="RNA_pol_sigma70_r4_t2"/>
</dbReference>
<protein>
    <submittedName>
        <fullName evidence="10">Sigma-70 family RNA polymerase sigma factor</fullName>
    </submittedName>
</protein>
<evidence type="ECO:0000256" key="4">
    <source>
        <dbReference type="ARBA" id="ARBA00023125"/>
    </source>
</evidence>
<feature type="compositionally biased region" description="Polar residues" evidence="6">
    <location>
        <begin position="392"/>
        <end position="402"/>
    </location>
</feature>
<feature type="compositionally biased region" description="Low complexity" evidence="6">
    <location>
        <begin position="438"/>
        <end position="460"/>
    </location>
</feature>
<feature type="region of interest" description="Disordered" evidence="6">
    <location>
        <begin position="325"/>
        <end position="369"/>
    </location>
</feature>
<dbReference type="InterPro" id="IPR007627">
    <property type="entry name" value="RNA_pol_sigma70_r2"/>
</dbReference>
<dbReference type="PANTHER" id="PTHR43133:SF8">
    <property type="entry name" value="RNA POLYMERASE SIGMA FACTOR HI_1459-RELATED"/>
    <property type="match status" value="1"/>
</dbReference>
<dbReference type="Pfam" id="PF08281">
    <property type="entry name" value="Sigma70_r4_2"/>
    <property type="match status" value="1"/>
</dbReference>
<dbReference type="InterPro" id="IPR041916">
    <property type="entry name" value="Anti_sigma_zinc_sf"/>
</dbReference>
<dbReference type="InterPro" id="IPR013324">
    <property type="entry name" value="RNA_pol_sigma_r3/r4-like"/>
</dbReference>
<dbReference type="InterPro" id="IPR036388">
    <property type="entry name" value="WH-like_DNA-bd_sf"/>
</dbReference>
<dbReference type="InterPro" id="IPR039425">
    <property type="entry name" value="RNA_pol_sigma-70-like"/>
</dbReference>
<organism evidence="10 11">
    <name type="scientific">Glutamicibacter halophytocola</name>
    <dbReference type="NCBI Taxonomy" id="1933880"/>
    <lineage>
        <taxon>Bacteria</taxon>
        <taxon>Bacillati</taxon>
        <taxon>Actinomycetota</taxon>
        <taxon>Actinomycetes</taxon>
        <taxon>Micrococcales</taxon>
        <taxon>Micrococcaceae</taxon>
        <taxon>Glutamicibacter</taxon>
    </lineage>
</organism>
<gene>
    <name evidence="10" type="ORF">FQA45_10005</name>
</gene>
<dbReference type="CDD" id="cd06171">
    <property type="entry name" value="Sigma70_r4"/>
    <property type="match status" value="1"/>
</dbReference>
<dbReference type="NCBIfam" id="TIGR02937">
    <property type="entry name" value="sigma70-ECF"/>
    <property type="match status" value="1"/>
</dbReference>
<dbReference type="PANTHER" id="PTHR43133">
    <property type="entry name" value="RNA POLYMERASE ECF-TYPE SIGMA FACTO"/>
    <property type="match status" value="1"/>
</dbReference>
<evidence type="ECO:0000313" key="10">
    <source>
        <dbReference type="EMBL" id="QDY66628.1"/>
    </source>
</evidence>
<dbReference type="RefSeq" id="WP_146276753.1">
    <property type="nucleotide sequence ID" value="NZ_CP042260.1"/>
</dbReference>
<proteinExistence type="inferred from homology"/>
<sequence length="644" mass="67642">MTIDSGEIFAELSDANLIRGIRGGDRESQAHLYRRHKQVALAVAYRHTDTPSEAEDIVSEAFLKVFQAIERGLGPQEFFRAYLLTVVSRCAFARNKAASQQIVVDDHQEFHMGDAFADDVMDRAETSFIVNAFQSLPERWRMVLWHVEVEGLAPREIAPILGITPNAVSALAIRAREGLRQAYLSAHMKAHSGLSEQCAEARKHLPAMVRGTLKSKDEKAVKQHLKTCDECAAVFAELTEVGSSLRAFIVPLLVGGTTALGVPAAGGIAGAQGVASTVSASAGATAGAVGIGTTGGVVLVSSVGVGLLTMTAFAAAGGFLPDATTGADPKSAPPASSKEYNPAPAPEVVAPESTESGQRPGRSAWVQPAPTLDAEPSEYLARTPGFVAPMKQQETGPSQQSARAEAPPVIPSPSAPSAAPTAEAAAPLESSDPEPEPSIEAMPQVTETPTAEPSTAPVPEESSHPATAEATAGPSAEPSVAPTPEPSVEPAPEPSPEASETPTVEPTPEASVTPTAEPSVAPTAEPSVAPTAEPTESPSIESQEQFEVAMHTDHHPHFPTYTFDITPPEGVARYTVNVEMKKLAFDMVEVSGHCHWHLLGIHTLKISCTGPAELSVTTLQTNKERTISFDFPDSPQSSTAFRMS</sequence>
<reference evidence="10 11" key="1">
    <citation type="submission" date="2019-07" db="EMBL/GenBank/DDBJ databases">
        <title>Complete Genome Sequence of drought tolerant Plant Growth-Promoting Rhizobacterium Glutamicibacter halophytocola DR408.</title>
        <authorList>
            <person name="Nishu S.D."/>
            <person name="Lee T.K."/>
        </authorList>
    </citation>
    <scope>NUCLEOTIDE SEQUENCE [LARGE SCALE GENOMIC DNA]</scope>
    <source>
        <strain evidence="10 11">DR408</strain>
    </source>
</reference>
<evidence type="ECO:0000256" key="3">
    <source>
        <dbReference type="ARBA" id="ARBA00023082"/>
    </source>
</evidence>
<evidence type="ECO:0000313" key="11">
    <source>
        <dbReference type="Proteomes" id="UP000320717"/>
    </source>
</evidence>
<dbReference type="SUPFAM" id="SSF88659">
    <property type="entry name" value="Sigma3 and sigma4 domains of RNA polymerase sigma factors"/>
    <property type="match status" value="1"/>
</dbReference>
<comment type="similarity">
    <text evidence="1">Belongs to the sigma-70 factor family. ECF subfamily.</text>
</comment>
<dbReference type="Gene3D" id="1.10.10.10">
    <property type="entry name" value="Winged helix-like DNA-binding domain superfamily/Winged helix DNA-binding domain"/>
    <property type="match status" value="1"/>
</dbReference>
<keyword evidence="3" id="KW-0731">Sigma factor</keyword>
<feature type="compositionally biased region" description="Low complexity" evidence="6">
    <location>
        <begin position="415"/>
        <end position="430"/>
    </location>
</feature>
<dbReference type="InterPro" id="IPR013325">
    <property type="entry name" value="RNA_pol_sigma_r2"/>
</dbReference>
<dbReference type="Pfam" id="PF13490">
    <property type="entry name" value="zf-HC2"/>
    <property type="match status" value="1"/>
</dbReference>
<feature type="domain" description="Putative zinc-finger" evidence="9">
    <location>
        <begin position="198"/>
        <end position="232"/>
    </location>
</feature>
<evidence type="ECO:0000256" key="5">
    <source>
        <dbReference type="ARBA" id="ARBA00023163"/>
    </source>
</evidence>
<dbReference type="Proteomes" id="UP000320717">
    <property type="component" value="Chromosome"/>
</dbReference>
<dbReference type="Pfam" id="PF04542">
    <property type="entry name" value="Sigma70_r2"/>
    <property type="match status" value="1"/>
</dbReference>
<dbReference type="InterPro" id="IPR027383">
    <property type="entry name" value="Znf_put"/>
</dbReference>
<dbReference type="SUPFAM" id="SSF88946">
    <property type="entry name" value="Sigma2 domain of RNA polymerase sigma factors"/>
    <property type="match status" value="1"/>
</dbReference>
<feature type="domain" description="RNA polymerase sigma factor 70 region 4 type 2" evidence="8">
    <location>
        <begin position="131"/>
        <end position="177"/>
    </location>
</feature>
<evidence type="ECO:0000259" key="9">
    <source>
        <dbReference type="Pfam" id="PF13490"/>
    </source>
</evidence>
<evidence type="ECO:0000259" key="7">
    <source>
        <dbReference type="Pfam" id="PF04542"/>
    </source>
</evidence>
<keyword evidence="11" id="KW-1185">Reference proteome</keyword>
<feature type="compositionally biased region" description="Low complexity" evidence="6">
    <location>
        <begin position="496"/>
        <end position="518"/>
    </location>
</feature>
<feature type="compositionally biased region" description="Pro residues" evidence="6">
    <location>
        <begin position="481"/>
        <end position="495"/>
    </location>
</feature>